<accession>A0A267FTV9</accession>
<reference evidence="2 3" key="1">
    <citation type="submission" date="2017-06" db="EMBL/GenBank/DDBJ databases">
        <title>A platform for efficient transgenesis in Macrostomum lignano, a flatworm model organism for stem cell research.</title>
        <authorList>
            <person name="Berezikov E."/>
        </authorList>
    </citation>
    <scope>NUCLEOTIDE SEQUENCE [LARGE SCALE GENOMIC DNA]</scope>
    <source>
        <strain evidence="2">DV1</strain>
        <tissue evidence="2">Whole organism</tissue>
    </source>
</reference>
<gene>
    <name evidence="2" type="ORF">BOX15_Mlig000822g1</name>
</gene>
<dbReference type="AlphaFoldDB" id="A0A267FTV9"/>
<evidence type="ECO:0000313" key="2">
    <source>
        <dbReference type="EMBL" id="PAA77260.1"/>
    </source>
</evidence>
<feature type="region of interest" description="Disordered" evidence="1">
    <location>
        <begin position="280"/>
        <end position="304"/>
    </location>
</feature>
<protein>
    <submittedName>
        <fullName evidence="2">Uncharacterized protein</fullName>
    </submittedName>
</protein>
<comment type="caution">
    <text evidence="2">The sequence shown here is derived from an EMBL/GenBank/DDBJ whole genome shotgun (WGS) entry which is preliminary data.</text>
</comment>
<organism evidence="2 3">
    <name type="scientific">Macrostomum lignano</name>
    <dbReference type="NCBI Taxonomy" id="282301"/>
    <lineage>
        <taxon>Eukaryota</taxon>
        <taxon>Metazoa</taxon>
        <taxon>Spiralia</taxon>
        <taxon>Lophotrochozoa</taxon>
        <taxon>Platyhelminthes</taxon>
        <taxon>Rhabditophora</taxon>
        <taxon>Macrostomorpha</taxon>
        <taxon>Macrostomida</taxon>
        <taxon>Macrostomidae</taxon>
        <taxon>Macrostomum</taxon>
    </lineage>
</organism>
<evidence type="ECO:0000256" key="1">
    <source>
        <dbReference type="SAM" id="MobiDB-lite"/>
    </source>
</evidence>
<proteinExistence type="predicted"/>
<dbReference type="EMBL" id="NIVC01000755">
    <property type="protein sequence ID" value="PAA77260.1"/>
    <property type="molecule type" value="Genomic_DNA"/>
</dbReference>
<dbReference type="Proteomes" id="UP000215902">
    <property type="component" value="Unassembled WGS sequence"/>
</dbReference>
<evidence type="ECO:0000313" key="3">
    <source>
        <dbReference type="Proteomes" id="UP000215902"/>
    </source>
</evidence>
<keyword evidence="3" id="KW-1185">Reference proteome</keyword>
<name>A0A267FTV9_9PLAT</name>
<sequence length="304" mass="33906">MPPTNPQKQAYLTVRVKMPVDEAERMLDSTVEAVANSGASESGDCGSRSLLTSSDRILGQPNSEPMIDFRAHDLFYLAVQYVPVKGRPHLLFQKYLMVSKKQTEQQTQKQQQPNSEEALLPIDKLLTIIDMKIYRSSNRELIGSLSRCVELPNALPSLRVPGLTRSVETAAAGASSSVFSLANIVTERLVQEANSTAVGIPGFHSIFFGVYSVHPGGKFRLVSRRVQPISNSDAVGDFLAEGLITTDHRTETWTEPNQLHLVFPAPPIATRRESLLRQKLQQQQQQQQQQKQQFQASRLQQPMK</sequence>